<feature type="region of interest" description="Disordered" evidence="1">
    <location>
        <begin position="75"/>
        <end position="126"/>
    </location>
</feature>
<dbReference type="EMBL" id="BQNB010011327">
    <property type="protein sequence ID" value="GJS89125.1"/>
    <property type="molecule type" value="Genomic_DNA"/>
</dbReference>
<evidence type="ECO:0000313" key="2">
    <source>
        <dbReference type="EMBL" id="GJS89125.1"/>
    </source>
</evidence>
<accession>A0ABQ4ZJC7</accession>
<comment type="caution">
    <text evidence="2">The sequence shown here is derived from an EMBL/GenBank/DDBJ whole genome shotgun (WGS) entry which is preliminary data.</text>
</comment>
<gene>
    <name evidence="2" type="ORF">Tco_0771761</name>
</gene>
<name>A0ABQ4ZJC7_9ASTR</name>
<feature type="compositionally biased region" description="Polar residues" evidence="1">
    <location>
        <begin position="116"/>
        <end position="126"/>
    </location>
</feature>
<keyword evidence="3" id="KW-1185">Reference proteome</keyword>
<organism evidence="2 3">
    <name type="scientific">Tanacetum coccineum</name>
    <dbReference type="NCBI Taxonomy" id="301880"/>
    <lineage>
        <taxon>Eukaryota</taxon>
        <taxon>Viridiplantae</taxon>
        <taxon>Streptophyta</taxon>
        <taxon>Embryophyta</taxon>
        <taxon>Tracheophyta</taxon>
        <taxon>Spermatophyta</taxon>
        <taxon>Magnoliopsida</taxon>
        <taxon>eudicotyledons</taxon>
        <taxon>Gunneridae</taxon>
        <taxon>Pentapetalae</taxon>
        <taxon>asterids</taxon>
        <taxon>campanulids</taxon>
        <taxon>Asterales</taxon>
        <taxon>Asteraceae</taxon>
        <taxon>Asteroideae</taxon>
        <taxon>Anthemideae</taxon>
        <taxon>Anthemidinae</taxon>
        <taxon>Tanacetum</taxon>
    </lineage>
</organism>
<proteinExistence type="predicted"/>
<sequence length="214" mass="23438">MPIFEDRFLSLKIVIYGSLTALTVRYAFLTNHQDLIKELIHVPFGKELLPIRVFESNEGIDVQFNGYVFDSSDDDDNKDTISASDVGSANEVEHSTNEEGEDSGKGSDAESDNDIGQENTNNSNGTFNIDGLGWSFHPCYAADSLSKERSSSIPGQFPRTNPCVDVPDKLCCPQKDKSTTNNLLSSTYVKSTTKCPKSTLHPYGPSLNSSINPT</sequence>
<feature type="compositionally biased region" description="Basic and acidic residues" evidence="1">
    <location>
        <begin position="91"/>
        <end position="108"/>
    </location>
</feature>
<dbReference type="Proteomes" id="UP001151760">
    <property type="component" value="Unassembled WGS sequence"/>
</dbReference>
<evidence type="ECO:0000313" key="3">
    <source>
        <dbReference type="Proteomes" id="UP001151760"/>
    </source>
</evidence>
<reference evidence="2" key="2">
    <citation type="submission" date="2022-01" db="EMBL/GenBank/DDBJ databases">
        <authorList>
            <person name="Yamashiro T."/>
            <person name="Shiraishi A."/>
            <person name="Satake H."/>
            <person name="Nakayama K."/>
        </authorList>
    </citation>
    <scope>NUCLEOTIDE SEQUENCE</scope>
</reference>
<protein>
    <submittedName>
        <fullName evidence="2">Uncharacterized protein</fullName>
    </submittedName>
</protein>
<evidence type="ECO:0000256" key="1">
    <source>
        <dbReference type="SAM" id="MobiDB-lite"/>
    </source>
</evidence>
<reference evidence="2" key="1">
    <citation type="journal article" date="2022" name="Int. J. Mol. Sci.">
        <title>Draft Genome of Tanacetum Coccineum: Genomic Comparison of Closely Related Tanacetum-Family Plants.</title>
        <authorList>
            <person name="Yamashiro T."/>
            <person name="Shiraishi A."/>
            <person name="Nakayama K."/>
            <person name="Satake H."/>
        </authorList>
    </citation>
    <scope>NUCLEOTIDE SEQUENCE</scope>
</reference>